<comment type="caution">
    <text evidence="1">The sequence shown here is derived from an EMBL/GenBank/DDBJ whole genome shotgun (WGS) entry which is preliminary data.</text>
</comment>
<accession>A0A9P6US65</accession>
<organism evidence="1 2">
    <name type="scientific">Dissophora globulifera</name>
    <dbReference type="NCBI Taxonomy" id="979702"/>
    <lineage>
        <taxon>Eukaryota</taxon>
        <taxon>Fungi</taxon>
        <taxon>Fungi incertae sedis</taxon>
        <taxon>Mucoromycota</taxon>
        <taxon>Mortierellomycotina</taxon>
        <taxon>Mortierellomycetes</taxon>
        <taxon>Mortierellales</taxon>
        <taxon>Mortierellaceae</taxon>
        <taxon>Dissophora</taxon>
    </lineage>
</organism>
<keyword evidence="2" id="KW-1185">Reference proteome</keyword>
<proteinExistence type="predicted"/>
<reference evidence="1" key="1">
    <citation type="journal article" date="2020" name="Fungal Divers.">
        <title>Resolving the Mortierellaceae phylogeny through synthesis of multi-gene phylogenetics and phylogenomics.</title>
        <authorList>
            <person name="Vandepol N."/>
            <person name="Liber J."/>
            <person name="Desiro A."/>
            <person name="Na H."/>
            <person name="Kennedy M."/>
            <person name="Barry K."/>
            <person name="Grigoriev I.V."/>
            <person name="Miller A.N."/>
            <person name="O'Donnell K."/>
            <person name="Stajich J.E."/>
            <person name="Bonito G."/>
        </authorList>
    </citation>
    <scope>NUCLEOTIDE SEQUENCE</scope>
    <source>
        <strain evidence="1">REB-010B</strain>
    </source>
</reference>
<protein>
    <submittedName>
        <fullName evidence="1">Uncharacterized protein</fullName>
    </submittedName>
</protein>
<dbReference type="AlphaFoldDB" id="A0A9P6US65"/>
<dbReference type="Proteomes" id="UP000738325">
    <property type="component" value="Unassembled WGS sequence"/>
</dbReference>
<gene>
    <name evidence="1" type="ORF">BGZ99_006321</name>
</gene>
<evidence type="ECO:0000313" key="1">
    <source>
        <dbReference type="EMBL" id="KAG0317396.1"/>
    </source>
</evidence>
<dbReference type="EMBL" id="JAAAIP010000425">
    <property type="protein sequence ID" value="KAG0317396.1"/>
    <property type="molecule type" value="Genomic_DNA"/>
</dbReference>
<evidence type="ECO:0000313" key="2">
    <source>
        <dbReference type="Proteomes" id="UP000738325"/>
    </source>
</evidence>
<sequence length="259" mass="29782">MTRKIEFVFSGNMRRCKILYCTISSTRSPLCRCDICKDWGNRETIKFRDLDGWTYGCYVPENPQQIKVFPICPRQIIIMSLVPIDDVPLINSKRLRCKVFGSDLGRIWTDDLYGIGYNCSVKIRVYDPTNPRKVANIANWLQIDFTGYEKCKVVFTIWSDCRCETCRMWRVHPKAIFLDQPDTGYASFTFGPGKHTKRMELCRHQTISMGLAPLGDGAIRRVGDLSLTINGRNVGSIWKDEVEIGGKRNNIRVEVYATD</sequence>
<name>A0A9P6US65_9FUNG</name>